<reference evidence="1 2" key="1">
    <citation type="submission" date="2024-06" db="EMBL/GenBank/DDBJ databases">
        <title>The Natural Products Discovery Center: Release of the First 8490 Sequenced Strains for Exploring Actinobacteria Biosynthetic Diversity.</title>
        <authorList>
            <person name="Kalkreuter E."/>
            <person name="Kautsar S.A."/>
            <person name="Yang D."/>
            <person name="Bader C.D."/>
            <person name="Teijaro C.N."/>
            <person name="Fluegel L."/>
            <person name="Davis C.M."/>
            <person name="Simpson J.R."/>
            <person name="Lauterbach L."/>
            <person name="Steele A.D."/>
            <person name="Gui C."/>
            <person name="Meng S."/>
            <person name="Li G."/>
            <person name="Viehrig K."/>
            <person name="Ye F."/>
            <person name="Su P."/>
            <person name="Kiefer A.F."/>
            <person name="Nichols A."/>
            <person name="Cepeda A.J."/>
            <person name="Yan W."/>
            <person name="Fan B."/>
            <person name="Jiang Y."/>
            <person name="Adhikari A."/>
            <person name="Zheng C.-J."/>
            <person name="Schuster L."/>
            <person name="Cowan T.M."/>
            <person name="Smanski M.J."/>
            <person name="Chevrette M.G."/>
            <person name="De Carvalho L.P.S."/>
            <person name="Shen B."/>
        </authorList>
    </citation>
    <scope>NUCLEOTIDE SEQUENCE [LARGE SCALE GENOMIC DNA]</scope>
    <source>
        <strain evidence="1 2">NPDC038104</strain>
    </source>
</reference>
<accession>A0ABV2YHE4</accession>
<dbReference type="Gene3D" id="1.25.40.10">
    <property type="entry name" value="Tetratricopeptide repeat domain"/>
    <property type="match status" value="2"/>
</dbReference>
<gene>
    <name evidence="1" type="ORF">AB0E65_13170</name>
</gene>
<comment type="caution">
    <text evidence="1">The sequence shown here is derived from an EMBL/GenBank/DDBJ whole genome shotgun (WGS) entry which is preliminary data.</text>
</comment>
<dbReference type="Pfam" id="PF13424">
    <property type="entry name" value="TPR_12"/>
    <property type="match status" value="2"/>
</dbReference>
<organism evidence="1 2">
    <name type="scientific">Streptomyces fragilis</name>
    <dbReference type="NCBI Taxonomy" id="67301"/>
    <lineage>
        <taxon>Bacteria</taxon>
        <taxon>Bacillati</taxon>
        <taxon>Actinomycetota</taxon>
        <taxon>Actinomycetes</taxon>
        <taxon>Kitasatosporales</taxon>
        <taxon>Streptomycetaceae</taxon>
        <taxon>Streptomyces</taxon>
    </lineage>
</organism>
<dbReference type="Proteomes" id="UP001550850">
    <property type="component" value="Unassembled WGS sequence"/>
</dbReference>
<dbReference type="EMBL" id="JBEZUR010000016">
    <property type="protein sequence ID" value="MEU3555148.1"/>
    <property type="molecule type" value="Genomic_DNA"/>
</dbReference>
<dbReference type="PANTHER" id="PTHR46082:SF6">
    <property type="entry name" value="AAA+ ATPASE DOMAIN-CONTAINING PROTEIN-RELATED"/>
    <property type="match status" value="1"/>
</dbReference>
<dbReference type="RefSeq" id="WP_159105585.1">
    <property type="nucleotide sequence ID" value="NZ_BEVZ01000002.1"/>
</dbReference>
<dbReference type="InterPro" id="IPR053137">
    <property type="entry name" value="NLR-like"/>
</dbReference>
<evidence type="ECO:0000313" key="2">
    <source>
        <dbReference type="Proteomes" id="UP001550850"/>
    </source>
</evidence>
<sequence>MTRQAITRAVAVARRRRRSVLWLDDLQDYLGAEGLTPSALDSLLDTRRGRVVVVATMRSEEHRRFEAREESRLTGPDRDAWRTQRDVLRRAVVIRLARRWSDGECHRAGNFRADPRIRLALRNHHRFGIAEMIAAGPELLTSWQNAWAPGANPRGAAVVAAAVDCRRAGLKRPVLREWLRHLHVRYLEERGGPDLQPESFDDAMRWACQAAFATSGLLTGNYTQGYMAFDYLLEVPDLPAVPDHLWDGLLQRSDPPDAYDLGIVAHQEGRLARAVTALERASQAGVPGADLALAIALGDSGKPRRAVRGLRAVVEERTTRLGLTHPDTLVARHQLAFFVSECGDWPTATELSARLVEDMGRTLGAGHPDTLSARHQLAYCMGESGDPDAAAARLRVLRNDRRRILGPAHPQTIGTTRTLIWYAAVNGPLEEAEADMRQLLRTAVEALGPDESHTLAIRSSLASFALRAGRTDEAVSAFHRLAQARTALLGAAHPHTVRTLLDAARALAAAGDRGRASAALDEAVRHASRSLEPGHRLLREAESLLAAVHHGPTPGGDGGHA</sequence>
<proteinExistence type="predicted"/>
<evidence type="ECO:0000313" key="1">
    <source>
        <dbReference type="EMBL" id="MEU3555148.1"/>
    </source>
</evidence>
<dbReference type="PANTHER" id="PTHR46082">
    <property type="entry name" value="ATP/GTP-BINDING PROTEIN-RELATED"/>
    <property type="match status" value="1"/>
</dbReference>
<keyword evidence="2" id="KW-1185">Reference proteome</keyword>
<name>A0ABV2YHE4_9ACTN</name>
<dbReference type="SUPFAM" id="SSF48452">
    <property type="entry name" value="TPR-like"/>
    <property type="match status" value="2"/>
</dbReference>
<protein>
    <submittedName>
        <fullName evidence="1">Tetratricopeptide repeat protein</fullName>
    </submittedName>
</protein>
<dbReference type="InterPro" id="IPR011990">
    <property type="entry name" value="TPR-like_helical_dom_sf"/>
</dbReference>